<evidence type="ECO:0000313" key="2">
    <source>
        <dbReference type="Proteomes" id="UP000005435"/>
    </source>
</evidence>
<dbReference type="KEGG" id="ccl:Clocl_2352"/>
<dbReference type="EMBL" id="CP003065">
    <property type="protein sequence ID" value="AEV68935.1"/>
    <property type="molecule type" value="Genomic_DNA"/>
</dbReference>
<protein>
    <submittedName>
        <fullName evidence="1">Uncharacterized protein</fullName>
    </submittedName>
</protein>
<dbReference type="Proteomes" id="UP000005435">
    <property type="component" value="Chromosome"/>
</dbReference>
<name>G8LYG6_ACECE</name>
<sequence length="113" mass="13307">MVFGYDELKECVKEDFCRFRYEMKYSVEHSILATLNEYEHAEDFTETEGSIIYFSIALLLISEGIGIESIKEKLIELIESEKLNTYRKELKEEFSLLEEDLRKLRPLLGVAEN</sequence>
<reference evidence="1 2" key="2">
    <citation type="journal article" date="2012" name="Stand. Genomic Sci.">
        <title>Complete Genome Sequence of Clostridium clariflavum DSM 19732.</title>
        <authorList>
            <person name="Izquierdo J.A."/>
            <person name="Goodwin L."/>
            <person name="Davenport K.W."/>
            <person name="Teshima H."/>
            <person name="Bruce D."/>
            <person name="Detter C."/>
            <person name="Tapia R."/>
            <person name="Han S."/>
            <person name="Land M."/>
            <person name="Hauser L."/>
            <person name="Jeffries C.D."/>
            <person name="Han J."/>
            <person name="Pitluck S."/>
            <person name="Nolan M."/>
            <person name="Chen A."/>
            <person name="Huntemann M."/>
            <person name="Mavromatis K."/>
            <person name="Mikhailova N."/>
            <person name="Liolios K."/>
            <person name="Woyke T."/>
            <person name="Lynd L.R."/>
        </authorList>
    </citation>
    <scope>NUCLEOTIDE SEQUENCE [LARGE SCALE GENOMIC DNA]</scope>
    <source>
        <strain evidence="2">DSM 19732 / NBRC 101661 / EBR45</strain>
    </source>
</reference>
<keyword evidence="2" id="KW-1185">Reference proteome</keyword>
<dbReference type="STRING" id="720554.Clocl_2352"/>
<dbReference type="AlphaFoldDB" id="G8LYG6"/>
<reference evidence="2" key="1">
    <citation type="submission" date="2011-12" db="EMBL/GenBank/DDBJ databases">
        <title>Complete sequence of Clostridium clariflavum DSM 19732.</title>
        <authorList>
            <consortium name="US DOE Joint Genome Institute"/>
            <person name="Lucas S."/>
            <person name="Han J."/>
            <person name="Lapidus A."/>
            <person name="Cheng J.-F."/>
            <person name="Goodwin L."/>
            <person name="Pitluck S."/>
            <person name="Peters L."/>
            <person name="Teshima H."/>
            <person name="Detter J.C."/>
            <person name="Han C."/>
            <person name="Tapia R."/>
            <person name="Land M."/>
            <person name="Hauser L."/>
            <person name="Kyrpides N."/>
            <person name="Ivanova N."/>
            <person name="Pagani I."/>
            <person name="Kitzmiller T."/>
            <person name="Lynd L."/>
            <person name="Izquierdo J."/>
            <person name="Woyke T."/>
        </authorList>
    </citation>
    <scope>NUCLEOTIDE SEQUENCE [LARGE SCALE GENOMIC DNA]</scope>
    <source>
        <strain evidence="2">DSM 19732 / NBRC 101661 / EBR45</strain>
    </source>
</reference>
<proteinExistence type="predicted"/>
<accession>G8LYG6</accession>
<evidence type="ECO:0000313" key="1">
    <source>
        <dbReference type="EMBL" id="AEV68935.1"/>
    </source>
</evidence>
<organism evidence="1 2">
    <name type="scientific">Acetivibrio clariflavus (strain DSM 19732 / NBRC 101661 / EBR45)</name>
    <name type="common">Clostridium clariflavum</name>
    <dbReference type="NCBI Taxonomy" id="720554"/>
    <lineage>
        <taxon>Bacteria</taxon>
        <taxon>Bacillati</taxon>
        <taxon>Bacillota</taxon>
        <taxon>Clostridia</taxon>
        <taxon>Eubacteriales</taxon>
        <taxon>Oscillospiraceae</taxon>
        <taxon>Acetivibrio</taxon>
    </lineage>
</organism>
<dbReference type="RefSeq" id="WP_014255506.1">
    <property type="nucleotide sequence ID" value="NC_016627.1"/>
</dbReference>
<gene>
    <name evidence="1" type="ordered locus">Clocl_2352</name>
</gene>
<dbReference type="HOGENOM" id="CLU_2191752_0_0_9"/>
<dbReference type="eggNOG" id="ENOG502ZXDS">
    <property type="taxonomic scope" value="Bacteria"/>
</dbReference>